<protein>
    <submittedName>
        <fullName evidence="4">Endoglucanase c</fullName>
    </submittedName>
</protein>
<feature type="region of interest" description="Disordered" evidence="1">
    <location>
        <begin position="309"/>
        <end position="367"/>
    </location>
</feature>
<name>A0A9P5AE32_9HYPO</name>
<dbReference type="Proteomes" id="UP000730481">
    <property type="component" value="Unassembled WGS sequence"/>
</dbReference>
<feature type="compositionally biased region" description="Basic and acidic residues" evidence="1">
    <location>
        <begin position="333"/>
        <end position="348"/>
    </location>
</feature>
<dbReference type="EMBL" id="PVQB02000448">
    <property type="protein sequence ID" value="KAF4337007.1"/>
    <property type="molecule type" value="Genomic_DNA"/>
</dbReference>
<reference evidence="4" key="1">
    <citation type="journal article" date="2017" name="Mycologia">
        <title>Fusarium algeriense, sp. nov., a novel toxigenic crown rot pathogen of durum wheat from Algeria is nested in the Fusarium burgessii species complex.</title>
        <authorList>
            <person name="Laraba I."/>
            <person name="Keddad A."/>
            <person name="Boureghda H."/>
            <person name="Abdallah N."/>
            <person name="Vaughan M.M."/>
            <person name="Proctor R.H."/>
            <person name="Busman M."/>
            <person name="O'Donnell K."/>
        </authorList>
    </citation>
    <scope>NUCLEOTIDE SEQUENCE</scope>
    <source>
        <strain evidence="4">NRRL 25174</strain>
    </source>
</reference>
<dbReference type="PANTHER" id="PTHR34612">
    <property type="entry name" value="GH131_N DOMAIN-CONTAINING PROTEIN"/>
    <property type="match status" value="1"/>
</dbReference>
<evidence type="ECO:0000256" key="1">
    <source>
        <dbReference type="SAM" id="MobiDB-lite"/>
    </source>
</evidence>
<feature type="compositionally biased region" description="Basic and acidic residues" evidence="1">
    <location>
        <begin position="358"/>
        <end position="367"/>
    </location>
</feature>
<dbReference type="InterPro" id="IPR041524">
    <property type="entry name" value="GH131_N"/>
</dbReference>
<dbReference type="Gene3D" id="2.60.120.1160">
    <property type="match status" value="1"/>
</dbReference>
<gene>
    <name evidence="4" type="ORF">FBEOM_9125</name>
</gene>
<comment type="caution">
    <text evidence="4">The sequence shown here is derived from an EMBL/GenBank/DDBJ whole genome shotgun (WGS) entry which is preliminary data.</text>
</comment>
<dbReference type="PANTHER" id="PTHR34612:SF4">
    <property type="entry name" value="GLYCOSIDE HYDROLASE 131 CATALYTIC N-TERMINAL DOMAIN-CONTAINING PROTEIN"/>
    <property type="match status" value="1"/>
</dbReference>
<feature type="signal peptide" evidence="2">
    <location>
        <begin position="1"/>
        <end position="16"/>
    </location>
</feature>
<evidence type="ECO:0000259" key="3">
    <source>
        <dbReference type="Pfam" id="PF18271"/>
    </source>
</evidence>
<proteinExistence type="predicted"/>
<evidence type="ECO:0000256" key="2">
    <source>
        <dbReference type="SAM" id="SignalP"/>
    </source>
</evidence>
<keyword evidence="5" id="KW-1185">Reference proteome</keyword>
<feature type="chain" id="PRO_5040334454" evidence="2">
    <location>
        <begin position="17"/>
        <end position="367"/>
    </location>
</feature>
<feature type="compositionally biased region" description="Polar residues" evidence="1">
    <location>
        <begin position="315"/>
        <end position="325"/>
    </location>
</feature>
<reference evidence="4" key="2">
    <citation type="submission" date="2020-02" db="EMBL/GenBank/DDBJ databases">
        <title>Identification and distribution of gene clusters putatively required for synthesis of sphingolipid metabolism inhibitors in phylogenetically diverse species of the filamentous fungus Fusarium.</title>
        <authorList>
            <person name="Kim H.-S."/>
            <person name="Busman M."/>
            <person name="Brown D.W."/>
            <person name="Divon H."/>
            <person name="Uhlig S."/>
            <person name="Proctor R.H."/>
        </authorList>
    </citation>
    <scope>NUCLEOTIDE SEQUENCE</scope>
    <source>
        <strain evidence="4">NRRL 25174</strain>
    </source>
</reference>
<sequence length="367" mass="40748">MRTAAFLTLLASAVSATPYGERPQILARASESCPVVFDGRIPANASLTDFDKANGGGWNPYNPGYVKGNNISWSEILQLPKTKTHSRFDTEAGTIPLEVTISDKSIFMKQLGFRRAGLQFAKDSNEDSPGSKGVKTLHFSIMQDDKRPLNLSHEYLNVWHEKADYSGNQFQFQSGQLIGQNGTAETWKLLDQDFKLLWETPMLKKVWQNFAITLNYEKNTIQAYYSKGCKPLKAATQPIARNLTGQGQFQIGILKKPTGTDDVANSGFQESNLNEGLIYGVFSTPYAKHSLDFFVTVNQTRFVHMSDDAKLGQGKSPQNNSNNIAENAVKADNPLETKDDANRVEDLAKINSDAVTENDSKPINRPR</sequence>
<dbReference type="OrthoDB" id="5283326at2759"/>
<dbReference type="AlphaFoldDB" id="A0A9P5AE32"/>
<feature type="domain" description="Glycoside hydrolase 131 catalytic N-terminal" evidence="3">
    <location>
        <begin position="35"/>
        <end position="282"/>
    </location>
</feature>
<accession>A0A9P5AE32</accession>
<evidence type="ECO:0000313" key="5">
    <source>
        <dbReference type="Proteomes" id="UP000730481"/>
    </source>
</evidence>
<dbReference type="Pfam" id="PF18271">
    <property type="entry name" value="GH131_N"/>
    <property type="match status" value="1"/>
</dbReference>
<evidence type="ECO:0000313" key="4">
    <source>
        <dbReference type="EMBL" id="KAF4337007.1"/>
    </source>
</evidence>
<keyword evidence="2" id="KW-0732">Signal</keyword>
<organism evidence="4 5">
    <name type="scientific">Fusarium beomiforme</name>
    <dbReference type="NCBI Taxonomy" id="44412"/>
    <lineage>
        <taxon>Eukaryota</taxon>
        <taxon>Fungi</taxon>
        <taxon>Dikarya</taxon>
        <taxon>Ascomycota</taxon>
        <taxon>Pezizomycotina</taxon>
        <taxon>Sordariomycetes</taxon>
        <taxon>Hypocreomycetidae</taxon>
        <taxon>Hypocreales</taxon>
        <taxon>Nectriaceae</taxon>
        <taxon>Fusarium</taxon>
        <taxon>Fusarium burgessii species complex</taxon>
    </lineage>
</organism>